<reference evidence="1 2" key="1">
    <citation type="submission" date="2020-04" db="EMBL/GenBank/DDBJ databases">
        <title>Perkinsus olseni comparative genomics.</title>
        <authorList>
            <person name="Bogema D.R."/>
        </authorList>
    </citation>
    <scope>NUCLEOTIDE SEQUENCE [LARGE SCALE GENOMIC DNA]</scope>
    <source>
        <strain evidence="1">ATCC PRA-205</strain>
    </source>
</reference>
<sequence length="112" mass="12498">YSEWDLESSSSQSRSFCYIEDTDHPSRQGLGLDNRGDDGLVDPQALVPSRTGWRTIHKGVVVGVDCIDELGVISLMTSLSGHKEFMLENSLVDRASLKSLDLLPRPFEKFEI</sequence>
<evidence type="ECO:0000313" key="1">
    <source>
        <dbReference type="EMBL" id="KAF4694516.1"/>
    </source>
</evidence>
<feature type="non-terminal residue" evidence="1">
    <location>
        <position position="112"/>
    </location>
</feature>
<evidence type="ECO:0000313" key="2">
    <source>
        <dbReference type="Proteomes" id="UP000574390"/>
    </source>
</evidence>
<comment type="caution">
    <text evidence="1">The sequence shown here is derived from an EMBL/GenBank/DDBJ whole genome shotgun (WGS) entry which is preliminary data.</text>
</comment>
<accession>A0A7J6PFI3</accession>
<proteinExistence type="predicted"/>
<dbReference type="EMBL" id="JABANM010035923">
    <property type="protein sequence ID" value="KAF4694516.1"/>
    <property type="molecule type" value="Genomic_DNA"/>
</dbReference>
<feature type="non-terminal residue" evidence="1">
    <location>
        <position position="1"/>
    </location>
</feature>
<dbReference type="AlphaFoldDB" id="A0A7J6PFI3"/>
<protein>
    <submittedName>
        <fullName evidence="1">Uncharacterized protein</fullName>
    </submittedName>
</protein>
<gene>
    <name evidence="1" type="ORF">FOZ62_017613</name>
</gene>
<dbReference type="Proteomes" id="UP000574390">
    <property type="component" value="Unassembled WGS sequence"/>
</dbReference>
<name>A0A7J6PFI3_PEROL</name>
<organism evidence="1 2">
    <name type="scientific">Perkinsus olseni</name>
    <name type="common">Perkinsus atlanticus</name>
    <dbReference type="NCBI Taxonomy" id="32597"/>
    <lineage>
        <taxon>Eukaryota</taxon>
        <taxon>Sar</taxon>
        <taxon>Alveolata</taxon>
        <taxon>Perkinsozoa</taxon>
        <taxon>Perkinsea</taxon>
        <taxon>Perkinsida</taxon>
        <taxon>Perkinsidae</taxon>
        <taxon>Perkinsus</taxon>
    </lineage>
</organism>